<protein>
    <submittedName>
        <fullName evidence="2">Uncharacterized protein</fullName>
    </submittedName>
</protein>
<keyword evidence="3" id="KW-1185">Reference proteome</keyword>
<dbReference type="Proteomes" id="UP000295023">
    <property type="component" value="Unassembled WGS sequence"/>
</dbReference>
<proteinExistence type="predicted"/>
<dbReference type="AlphaFoldDB" id="A0A4R4D2B1"/>
<evidence type="ECO:0000313" key="2">
    <source>
        <dbReference type="EMBL" id="TCZ52620.1"/>
    </source>
</evidence>
<accession>A0A4R4D2B1</accession>
<dbReference type="RefSeq" id="WP_132297202.1">
    <property type="nucleotide sequence ID" value="NZ_SKBM01000048.1"/>
</dbReference>
<reference evidence="2 3" key="1">
    <citation type="submission" date="2019-03" db="EMBL/GenBank/DDBJ databases">
        <title>Paracraurococcus aquatilis NE82 genome sequence.</title>
        <authorList>
            <person name="Zhao Y."/>
            <person name="Du Z."/>
        </authorList>
    </citation>
    <scope>NUCLEOTIDE SEQUENCE [LARGE SCALE GENOMIC DNA]</scope>
    <source>
        <strain evidence="2 3">NE82</strain>
    </source>
</reference>
<sequence>MWDWTMDGDLLLLAATIALCGLVPAAMARGWLAREGGPVAGAMTGLSPALHAAVSGQVRQRLESLALQPRHPAAPVWPEGGQAWSGPIGSSR</sequence>
<comment type="caution">
    <text evidence="2">The sequence shown here is derived from an EMBL/GenBank/DDBJ whole genome shotgun (WGS) entry which is preliminary data.</text>
</comment>
<gene>
    <name evidence="2" type="ORF">EXY23_26195</name>
</gene>
<dbReference type="EMBL" id="SKBM01000048">
    <property type="protein sequence ID" value="TCZ52620.1"/>
    <property type="molecule type" value="Genomic_DNA"/>
</dbReference>
<evidence type="ECO:0000313" key="3">
    <source>
        <dbReference type="Proteomes" id="UP000295023"/>
    </source>
</evidence>
<evidence type="ECO:0000256" key="1">
    <source>
        <dbReference type="SAM" id="MobiDB-lite"/>
    </source>
</evidence>
<name>A0A4R4D2B1_9PROT</name>
<organism evidence="2 3">
    <name type="scientific">Roseicella aquatilis</name>
    <dbReference type="NCBI Taxonomy" id="2527868"/>
    <lineage>
        <taxon>Bacteria</taxon>
        <taxon>Pseudomonadati</taxon>
        <taxon>Pseudomonadota</taxon>
        <taxon>Alphaproteobacteria</taxon>
        <taxon>Acetobacterales</taxon>
        <taxon>Roseomonadaceae</taxon>
        <taxon>Roseicella</taxon>
    </lineage>
</organism>
<feature type="region of interest" description="Disordered" evidence="1">
    <location>
        <begin position="73"/>
        <end position="92"/>
    </location>
</feature>